<dbReference type="PROSITE" id="PS00041">
    <property type="entry name" value="HTH_ARAC_FAMILY_1"/>
    <property type="match status" value="1"/>
</dbReference>
<dbReference type="EMBL" id="FXTK01000012">
    <property type="protein sequence ID" value="SMO80993.1"/>
    <property type="molecule type" value="Genomic_DNA"/>
</dbReference>
<dbReference type="PROSITE" id="PS01124">
    <property type="entry name" value="HTH_ARAC_FAMILY_2"/>
    <property type="match status" value="1"/>
</dbReference>
<organism evidence="5 6">
    <name type="scientific">Paracoccus laeviglucosivorans</name>
    <dbReference type="NCBI Taxonomy" id="1197861"/>
    <lineage>
        <taxon>Bacteria</taxon>
        <taxon>Pseudomonadati</taxon>
        <taxon>Pseudomonadota</taxon>
        <taxon>Alphaproteobacteria</taxon>
        <taxon>Rhodobacterales</taxon>
        <taxon>Paracoccaceae</taxon>
        <taxon>Paracoccus</taxon>
    </lineage>
</organism>
<keyword evidence="3" id="KW-0804">Transcription</keyword>
<proteinExistence type="predicted"/>
<dbReference type="InterPro" id="IPR009057">
    <property type="entry name" value="Homeodomain-like_sf"/>
</dbReference>
<feature type="domain" description="HTH araC/xylS-type" evidence="4">
    <location>
        <begin position="211"/>
        <end position="309"/>
    </location>
</feature>
<dbReference type="Gene3D" id="1.10.10.60">
    <property type="entry name" value="Homeodomain-like"/>
    <property type="match status" value="2"/>
</dbReference>
<gene>
    <name evidence="5" type="ORF">SAMN06265221_11254</name>
</gene>
<dbReference type="InterPro" id="IPR050204">
    <property type="entry name" value="AraC_XylS_family_regulators"/>
</dbReference>
<evidence type="ECO:0000313" key="6">
    <source>
        <dbReference type="Proteomes" id="UP000319014"/>
    </source>
</evidence>
<protein>
    <submittedName>
        <fullName evidence="5">Transcriptional regulator, AraC family</fullName>
    </submittedName>
</protein>
<dbReference type="PANTHER" id="PTHR46796:SF14">
    <property type="entry name" value="TRANSCRIPTIONAL REGULATORY PROTEIN"/>
    <property type="match status" value="1"/>
</dbReference>
<dbReference type="AlphaFoldDB" id="A0A521EAQ4"/>
<keyword evidence="2" id="KW-0238">DNA-binding</keyword>
<evidence type="ECO:0000259" key="4">
    <source>
        <dbReference type="PROSITE" id="PS01124"/>
    </source>
</evidence>
<dbReference type="Proteomes" id="UP000319014">
    <property type="component" value="Unassembled WGS sequence"/>
</dbReference>
<accession>A0A521EAQ4</accession>
<dbReference type="SMART" id="SM00342">
    <property type="entry name" value="HTH_ARAC"/>
    <property type="match status" value="1"/>
</dbReference>
<dbReference type="GO" id="GO:0003700">
    <property type="term" value="F:DNA-binding transcription factor activity"/>
    <property type="evidence" value="ECO:0007669"/>
    <property type="project" value="InterPro"/>
</dbReference>
<evidence type="ECO:0000256" key="1">
    <source>
        <dbReference type="ARBA" id="ARBA00023015"/>
    </source>
</evidence>
<dbReference type="GO" id="GO:0043565">
    <property type="term" value="F:sequence-specific DNA binding"/>
    <property type="evidence" value="ECO:0007669"/>
    <property type="project" value="InterPro"/>
</dbReference>
<dbReference type="InterPro" id="IPR018062">
    <property type="entry name" value="HTH_AraC-typ_CS"/>
</dbReference>
<evidence type="ECO:0000313" key="5">
    <source>
        <dbReference type="EMBL" id="SMO80993.1"/>
    </source>
</evidence>
<keyword evidence="6" id="KW-1185">Reference proteome</keyword>
<dbReference type="Pfam" id="PF12833">
    <property type="entry name" value="HTH_18"/>
    <property type="match status" value="1"/>
</dbReference>
<keyword evidence="1" id="KW-0805">Transcription regulation</keyword>
<evidence type="ECO:0000256" key="2">
    <source>
        <dbReference type="ARBA" id="ARBA00023125"/>
    </source>
</evidence>
<reference evidence="5 6" key="1">
    <citation type="submission" date="2017-05" db="EMBL/GenBank/DDBJ databases">
        <authorList>
            <person name="Varghese N."/>
            <person name="Submissions S."/>
        </authorList>
    </citation>
    <scope>NUCLEOTIDE SEQUENCE [LARGE SCALE GENOMIC DNA]</scope>
    <source>
        <strain evidence="5 6">DSM 100094</strain>
    </source>
</reference>
<name>A0A521EAQ4_9RHOB</name>
<dbReference type="SUPFAM" id="SSF46689">
    <property type="entry name" value="Homeodomain-like"/>
    <property type="match status" value="2"/>
</dbReference>
<sequence length="313" mass="34585">MLSFLTIQGRQGLLAMGYRHSMTCYTEGIRAALPKWRGLDGMMSVFWDAQGNPGARAYYLSPDPRIVIFFNDVSAHIRMSDQPDSFGRACRPMTRAVYVPAGAPLWTSFTAAHSFSHLDLHLHHDRALRFLSHSLGRSAALAALRCPVEIQDTDNLQTLARLLVDEIAQPSRHGVYAESLVGSIIAGLLDIPAEDRETVPAMGGLTQAQMNRLLARMGASSDHRLSVAEMASAVGLSESWFANVFKKTTGKTPLQWQMGQRIELAQKLLLEGELALSDVAARLGFSDQAHLTRAFRQMTGNTPAAWRRTRLLR</sequence>
<evidence type="ECO:0000256" key="3">
    <source>
        <dbReference type="ARBA" id="ARBA00023163"/>
    </source>
</evidence>
<dbReference type="PANTHER" id="PTHR46796">
    <property type="entry name" value="HTH-TYPE TRANSCRIPTIONAL ACTIVATOR RHAS-RELATED"/>
    <property type="match status" value="1"/>
</dbReference>
<dbReference type="InterPro" id="IPR018060">
    <property type="entry name" value="HTH_AraC"/>
</dbReference>